<reference evidence="2" key="1">
    <citation type="submission" date="2021-06" db="EMBL/GenBank/DDBJ databases">
        <authorList>
            <person name="Hodson N. C."/>
            <person name="Mongue J. A."/>
            <person name="Jaron S. K."/>
        </authorList>
    </citation>
    <scope>NUCLEOTIDE SEQUENCE</scope>
</reference>
<comment type="caution">
    <text evidence="2">The sequence shown here is derived from an EMBL/GenBank/DDBJ whole genome shotgun (WGS) entry which is preliminary data.</text>
</comment>
<name>A0A8J2KQP4_9HEXA</name>
<feature type="region of interest" description="Disordered" evidence="1">
    <location>
        <begin position="245"/>
        <end position="293"/>
    </location>
</feature>
<gene>
    <name evidence="2" type="ORF">AFUS01_LOCUS18483</name>
</gene>
<accession>A0A8J2KQP4</accession>
<feature type="non-terminal residue" evidence="2">
    <location>
        <position position="293"/>
    </location>
</feature>
<feature type="compositionally biased region" description="Polar residues" evidence="1">
    <location>
        <begin position="245"/>
        <end position="282"/>
    </location>
</feature>
<dbReference type="AlphaFoldDB" id="A0A8J2KQP4"/>
<feature type="region of interest" description="Disordered" evidence="1">
    <location>
        <begin position="116"/>
        <end position="144"/>
    </location>
</feature>
<organism evidence="2 3">
    <name type="scientific">Allacma fusca</name>
    <dbReference type="NCBI Taxonomy" id="39272"/>
    <lineage>
        <taxon>Eukaryota</taxon>
        <taxon>Metazoa</taxon>
        <taxon>Ecdysozoa</taxon>
        <taxon>Arthropoda</taxon>
        <taxon>Hexapoda</taxon>
        <taxon>Collembola</taxon>
        <taxon>Symphypleona</taxon>
        <taxon>Sminthuridae</taxon>
        <taxon>Allacma</taxon>
    </lineage>
</organism>
<feature type="non-terminal residue" evidence="2">
    <location>
        <position position="1"/>
    </location>
</feature>
<keyword evidence="3" id="KW-1185">Reference proteome</keyword>
<protein>
    <submittedName>
        <fullName evidence="2">Uncharacterized protein</fullName>
    </submittedName>
</protein>
<dbReference type="Proteomes" id="UP000708208">
    <property type="component" value="Unassembled WGS sequence"/>
</dbReference>
<proteinExistence type="predicted"/>
<evidence type="ECO:0000313" key="2">
    <source>
        <dbReference type="EMBL" id="CAG7729791.1"/>
    </source>
</evidence>
<feature type="compositionally biased region" description="Polar residues" evidence="1">
    <location>
        <begin position="116"/>
        <end position="137"/>
    </location>
</feature>
<feature type="compositionally biased region" description="Pro residues" evidence="1">
    <location>
        <begin position="283"/>
        <end position="293"/>
    </location>
</feature>
<dbReference type="OrthoDB" id="8882621at2759"/>
<dbReference type="EMBL" id="CAJVCH010184208">
    <property type="protein sequence ID" value="CAG7729791.1"/>
    <property type="molecule type" value="Genomic_DNA"/>
</dbReference>
<evidence type="ECO:0000256" key="1">
    <source>
        <dbReference type="SAM" id="MobiDB-lite"/>
    </source>
</evidence>
<evidence type="ECO:0000313" key="3">
    <source>
        <dbReference type="Proteomes" id="UP000708208"/>
    </source>
</evidence>
<sequence length="293" mass="31583">RILLVGILVSPSTPISQTKVELSEPVEEPELNNNSREHTVIETQAEVHSVRTDHQGTNQEDALKEETPHIPTEIPAQVITVEVPEAIIHEVGATVEPQQVSESFDPEKPQIIHSVSSTVSQKQPSVSQVDNDNTSRGGDSVVDASVPLTDTSEELGVIVKAEESVMPVITDKGAKKQEEEPRVYRYSGPPTIQMGTWGERPSRSVSVKRDTDYIMGMGQQNPSTEKPSVGSVAARISSYVNIQPPSQNTLTLTRPSTISTSNGNTNPRPKSIAVMNSSSVESPSPPTAPVSKV</sequence>